<evidence type="ECO:0000256" key="1">
    <source>
        <dbReference type="ARBA" id="ARBA00000085"/>
    </source>
</evidence>
<dbReference type="GO" id="GO:0000155">
    <property type="term" value="F:phosphorelay sensor kinase activity"/>
    <property type="evidence" value="ECO:0007669"/>
    <property type="project" value="InterPro"/>
</dbReference>
<dbReference type="InterPro" id="IPR036097">
    <property type="entry name" value="HisK_dim/P_sf"/>
</dbReference>
<dbReference type="CDD" id="cd06225">
    <property type="entry name" value="HAMP"/>
    <property type="match status" value="1"/>
</dbReference>
<sequence length="472" mass="52783">MKLTFRSKVFLTLLFNSLVVVIGMLLIAGFYAARNFERYVVKVEERKVNGLLELLSREYELAGDWAPLRESVGQWLLILGMRPGRPHEETGGAEESARNGAGVSETEGGRRARPRYVLFDRNRHALSPTDSVSADGYDLKAVRAGGKVVGWLGVHERPRPSQPLDVEFLRHQASTFRAVGGVAVVVAIVVTWALSRHLLAPVQELVKGTRALMSRRFETRVEVGSDDEFGRLASDFNEMARTLERYERMRRQWLADIAHELRTPLAVLRGEIEAMLDGVRDVNREALESLHGEVLHLSRIVHDLHDLSLIESGRFQAELKPVDPLGVLDETLKAFRTRFDQRGMEIRAPDFAREAPVHVRADPDRLRQLFSNILENTLRYGEAPGWIEIGVETDPGRVVIHLEDSGPGVPEECLDRLFDRLYRVDRARSRAQGGSGLGLAICRSIVESVGGRIGAARGTSGGLRITVEFPRL</sequence>
<keyword evidence="5" id="KW-0808">Transferase</keyword>
<protein>
    <recommendedName>
        <fullName evidence="3">histidine kinase</fullName>
        <ecNumber evidence="3">2.7.13.3</ecNumber>
    </recommendedName>
</protein>
<dbReference type="Pfam" id="PF00512">
    <property type="entry name" value="HisKA"/>
    <property type="match status" value="1"/>
</dbReference>
<dbReference type="PROSITE" id="PS50885">
    <property type="entry name" value="HAMP"/>
    <property type="match status" value="1"/>
</dbReference>
<keyword evidence="8 12" id="KW-1133">Transmembrane helix</keyword>
<dbReference type="SUPFAM" id="SSF47384">
    <property type="entry name" value="Homodimeric domain of signal transducing histidine kinase"/>
    <property type="match status" value="1"/>
</dbReference>
<keyword evidence="6 12" id="KW-0812">Transmembrane</keyword>
<gene>
    <name evidence="15" type="ORF">SAMN02745206_01438</name>
</gene>
<dbReference type="EMBL" id="FQVB01000012">
    <property type="protein sequence ID" value="SHF16377.1"/>
    <property type="molecule type" value="Genomic_DNA"/>
</dbReference>
<feature type="transmembrane region" description="Helical" evidence="12">
    <location>
        <begin position="12"/>
        <end position="33"/>
    </location>
</feature>
<evidence type="ECO:0000256" key="12">
    <source>
        <dbReference type="SAM" id="Phobius"/>
    </source>
</evidence>
<dbReference type="Proteomes" id="UP000184076">
    <property type="component" value="Unassembled WGS sequence"/>
</dbReference>
<evidence type="ECO:0000259" key="14">
    <source>
        <dbReference type="PROSITE" id="PS50885"/>
    </source>
</evidence>
<keyword evidence="10 12" id="KW-0472">Membrane</keyword>
<dbReference type="AlphaFoldDB" id="A0A1M4ZEZ4"/>
<dbReference type="Gene3D" id="3.30.565.10">
    <property type="entry name" value="Histidine kinase-like ATPase, C-terminal domain"/>
    <property type="match status" value="1"/>
</dbReference>
<dbReference type="GO" id="GO:0005886">
    <property type="term" value="C:plasma membrane"/>
    <property type="evidence" value="ECO:0007669"/>
    <property type="project" value="TreeGrafter"/>
</dbReference>
<organism evidence="15 16">
    <name type="scientific">Desulfacinum infernum DSM 9756</name>
    <dbReference type="NCBI Taxonomy" id="1121391"/>
    <lineage>
        <taxon>Bacteria</taxon>
        <taxon>Pseudomonadati</taxon>
        <taxon>Thermodesulfobacteriota</taxon>
        <taxon>Syntrophobacteria</taxon>
        <taxon>Syntrophobacterales</taxon>
        <taxon>Syntrophobacteraceae</taxon>
        <taxon>Desulfacinum</taxon>
    </lineage>
</organism>
<evidence type="ECO:0000256" key="3">
    <source>
        <dbReference type="ARBA" id="ARBA00012438"/>
    </source>
</evidence>
<dbReference type="InterPro" id="IPR003661">
    <property type="entry name" value="HisK_dim/P_dom"/>
</dbReference>
<evidence type="ECO:0000313" key="15">
    <source>
        <dbReference type="EMBL" id="SHF16377.1"/>
    </source>
</evidence>
<dbReference type="PANTHER" id="PTHR45436">
    <property type="entry name" value="SENSOR HISTIDINE KINASE YKOH"/>
    <property type="match status" value="1"/>
</dbReference>
<dbReference type="OrthoDB" id="9812241at2"/>
<dbReference type="PANTHER" id="PTHR45436:SF5">
    <property type="entry name" value="SENSOR HISTIDINE KINASE TRCS"/>
    <property type="match status" value="1"/>
</dbReference>
<keyword evidence="9" id="KW-0902">Two-component regulatory system</keyword>
<dbReference type="EC" id="2.7.13.3" evidence="3"/>
<keyword evidence="16" id="KW-1185">Reference proteome</keyword>
<dbReference type="PROSITE" id="PS50109">
    <property type="entry name" value="HIS_KIN"/>
    <property type="match status" value="1"/>
</dbReference>
<evidence type="ECO:0000256" key="8">
    <source>
        <dbReference type="ARBA" id="ARBA00022989"/>
    </source>
</evidence>
<evidence type="ECO:0000256" key="7">
    <source>
        <dbReference type="ARBA" id="ARBA00022777"/>
    </source>
</evidence>
<dbReference type="STRING" id="1121391.SAMN02745206_01438"/>
<proteinExistence type="predicted"/>
<dbReference type="RefSeq" id="WP_073038317.1">
    <property type="nucleotide sequence ID" value="NZ_FQVB01000012.1"/>
</dbReference>
<evidence type="ECO:0000313" key="16">
    <source>
        <dbReference type="Proteomes" id="UP000184076"/>
    </source>
</evidence>
<name>A0A1M4ZEZ4_9BACT</name>
<comment type="subcellular location">
    <subcellularLocation>
        <location evidence="2">Membrane</location>
    </subcellularLocation>
</comment>
<dbReference type="SMART" id="SM00387">
    <property type="entry name" value="HATPase_c"/>
    <property type="match status" value="1"/>
</dbReference>
<dbReference type="InterPro" id="IPR003594">
    <property type="entry name" value="HATPase_dom"/>
</dbReference>
<feature type="transmembrane region" description="Helical" evidence="12">
    <location>
        <begin position="176"/>
        <end position="194"/>
    </location>
</feature>
<comment type="catalytic activity">
    <reaction evidence="1">
        <text>ATP + protein L-histidine = ADP + protein N-phospho-L-histidine.</text>
        <dbReference type="EC" id="2.7.13.3"/>
    </reaction>
</comment>
<evidence type="ECO:0000256" key="11">
    <source>
        <dbReference type="SAM" id="MobiDB-lite"/>
    </source>
</evidence>
<evidence type="ECO:0000256" key="4">
    <source>
        <dbReference type="ARBA" id="ARBA00022553"/>
    </source>
</evidence>
<dbReference type="Pfam" id="PF02518">
    <property type="entry name" value="HATPase_c"/>
    <property type="match status" value="1"/>
</dbReference>
<keyword evidence="7 15" id="KW-0418">Kinase</keyword>
<dbReference type="Gene3D" id="1.10.287.130">
    <property type="match status" value="1"/>
</dbReference>
<dbReference type="PRINTS" id="PR00344">
    <property type="entry name" value="BCTRLSENSOR"/>
</dbReference>
<dbReference type="InterPro" id="IPR004358">
    <property type="entry name" value="Sig_transdc_His_kin-like_C"/>
</dbReference>
<dbReference type="InterPro" id="IPR003660">
    <property type="entry name" value="HAMP_dom"/>
</dbReference>
<dbReference type="Gene3D" id="6.10.340.10">
    <property type="match status" value="1"/>
</dbReference>
<dbReference type="InterPro" id="IPR050428">
    <property type="entry name" value="TCS_sensor_his_kinase"/>
</dbReference>
<evidence type="ECO:0000256" key="5">
    <source>
        <dbReference type="ARBA" id="ARBA00022679"/>
    </source>
</evidence>
<dbReference type="CDD" id="cd00082">
    <property type="entry name" value="HisKA"/>
    <property type="match status" value="1"/>
</dbReference>
<reference evidence="16" key="1">
    <citation type="submission" date="2016-11" db="EMBL/GenBank/DDBJ databases">
        <authorList>
            <person name="Varghese N."/>
            <person name="Submissions S."/>
        </authorList>
    </citation>
    <scope>NUCLEOTIDE SEQUENCE [LARGE SCALE GENOMIC DNA]</scope>
    <source>
        <strain evidence="16">DSM 9756</strain>
    </source>
</reference>
<feature type="domain" description="HAMP" evidence="14">
    <location>
        <begin position="196"/>
        <end position="248"/>
    </location>
</feature>
<evidence type="ECO:0000256" key="6">
    <source>
        <dbReference type="ARBA" id="ARBA00022692"/>
    </source>
</evidence>
<dbReference type="SUPFAM" id="SSF55874">
    <property type="entry name" value="ATPase domain of HSP90 chaperone/DNA topoisomerase II/histidine kinase"/>
    <property type="match status" value="1"/>
</dbReference>
<dbReference type="FunFam" id="3.30.565.10:FF:000006">
    <property type="entry name" value="Sensor histidine kinase WalK"/>
    <property type="match status" value="1"/>
</dbReference>
<accession>A0A1M4ZEZ4</accession>
<evidence type="ECO:0000256" key="9">
    <source>
        <dbReference type="ARBA" id="ARBA00023012"/>
    </source>
</evidence>
<dbReference type="Pfam" id="PF00672">
    <property type="entry name" value="HAMP"/>
    <property type="match status" value="1"/>
</dbReference>
<dbReference type="SUPFAM" id="SSF158472">
    <property type="entry name" value="HAMP domain-like"/>
    <property type="match status" value="1"/>
</dbReference>
<feature type="region of interest" description="Disordered" evidence="11">
    <location>
        <begin position="86"/>
        <end position="109"/>
    </location>
</feature>
<feature type="domain" description="Histidine kinase" evidence="13">
    <location>
        <begin position="256"/>
        <end position="472"/>
    </location>
</feature>
<dbReference type="SMART" id="SM00304">
    <property type="entry name" value="HAMP"/>
    <property type="match status" value="1"/>
</dbReference>
<keyword evidence="4" id="KW-0597">Phosphoprotein</keyword>
<dbReference type="SMART" id="SM00388">
    <property type="entry name" value="HisKA"/>
    <property type="match status" value="1"/>
</dbReference>
<evidence type="ECO:0000256" key="10">
    <source>
        <dbReference type="ARBA" id="ARBA00023136"/>
    </source>
</evidence>
<evidence type="ECO:0000256" key="2">
    <source>
        <dbReference type="ARBA" id="ARBA00004370"/>
    </source>
</evidence>
<dbReference type="InterPro" id="IPR036890">
    <property type="entry name" value="HATPase_C_sf"/>
</dbReference>
<dbReference type="InterPro" id="IPR005467">
    <property type="entry name" value="His_kinase_dom"/>
</dbReference>
<evidence type="ECO:0000259" key="13">
    <source>
        <dbReference type="PROSITE" id="PS50109"/>
    </source>
</evidence>